<name>Q9AWV1_ORYSJ</name>
<dbReference type="AlphaFoldDB" id="Q9AWV1"/>
<gene>
    <name evidence="1" type="primary">P0044F08.9</name>
</gene>
<dbReference type="EMBL" id="AP002909">
    <property type="protein sequence ID" value="BAB21181.1"/>
    <property type="molecule type" value="Genomic_DNA"/>
</dbReference>
<sequence length="91" mass="10590">MALSGFRKPRNHYHDELLDPSFTFLVGVLVLYVFDIINGDAEHDTGVPILLLGHRKETIFRQPVRERRDFDSFQRRSLAMPLEAKRIPLSI</sequence>
<accession>Q9AWV1</accession>
<protein>
    <submittedName>
        <fullName evidence="1">p0044F08.9 protein</fullName>
    </submittedName>
</protein>
<proteinExistence type="predicted"/>
<evidence type="ECO:0000313" key="1">
    <source>
        <dbReference type="EMBL" id="BAB21181.1"/>
    </source>
</evidence>
<organism evidence="1">
    <name type="scientific">Oryza sativa subsp. japonica</name>
    <name type="common">Rice</name>
    <dbReference type="NCBI Taxonomy" id="39947"/>
    <lineage>
        <taxon>Eukaryota</taxon>
        <taxon>Viridiplantae</taxon>
        <taxon>Streptophyta</taxon>
        <taxon>Embryophyta</taxon>
        <taxon>Tracheophyta</taxon>
        <taxon>Spermatophyta</taxon>
        <taxon>Magnoliopsida</taxon>
        <taxon>Liliopsida</taxon>
        <taxon>Poales</taxon>
        <taxon>Poaceae</taxon>
        <taxon>BOP clade</taxon>
        <taxon>Oryzoideae</taxon>
        <taxon>Oryzeae</taxon>
        <taxon>Oryzinae</taxon>
        <taxon>Oryza</taxon>
        <taxon>Oryza sativa</taxon>
    </lineage>
</organism>
<reference evidence="1" key="1">
    <citation type="submission" date="2000-11" db="EMBL/GenBank/DDBJ databases">
        <title>Oryza sativa nipponbare(GA3) genomic DNA, chromosome 1, PAC clone:P0044F08.</title>
        <authorList>
            <person name="Sasaki T."/>
            <person name="Matsumoto T."/>
            <person name="Yamamoto K."/>
        </authorList>
    </citation>
    <scope>NUCLEOTIDE SEQUENCE</scope>
</reference>